<dbReference type="Proteomes" id="UP000075737">
    <property type="component" value="Unassembled WGS sequence"/>
</dbReference>
<accession>A0A162M6Z7</accession>
<keyword evidence="1" id="KW-0472">Membrane</keyword>
<keyword evidence="1" id="KW-1133">Transmembrane helix</keyword>
<evidence type="ECO:0000313" key="2">
    <source>
        <dbReference type="EMBL" id="KYO64352.1"/>
    </source>
</evidence>
<comment type="caution">
    <text evidence="2">The sequence shown here is derived from an EMBL/GenBank/DDBJ whole genome shotgun (WGS) entry which is preliminary data.</text>
</comment>
<feature type="transmembrane region" description="Helical" evidence="1">
    <location>
        <begin position="12"/>
        <end position="29"/>
    </location>
</feature>
<reference evidence="2 3" key="1">
    <citation type="submission" date="2015-12" db="EMBL/GenBank/DDBJ databases">
        <title>Draft genome of Thermovenabulum gondwanense isolated from a red thermophilic microbial mat colonisisng an outflow channel of a bore well.</title>
        <authorList>
            <person name="Patel B.K."/>
        </authorList>
    </citation>
    <scope>NUCLEOTIDE SEQUENCE [LARGE SCALE GENOMIC DNA]</scope>
    <source>
        <strain evidence="2 3">R270</strain>
    </source>
</reference>
<sequence>MSVFYETLRIMGISMVGIFSAITLFYILIKTMIKVFPDKTKKEYEPE</sequence>
<organism evidence="2 3">
    <name type="scientific">Thermovenabulum gondwanense</name>
    <dbReference type="NCBI Taxonomy" id="520767"/>
    <lineage>
        <taxon>Bacteria</taxon>
        <taxon>Bacillati</taxon>
        <taxon>Bacillota</taxon>
        <taxon>Clostridia</taxon>
        <taxon>Thermosediminibacterales</taxon>
        <taxon>Thermosediminibacteraceae</taxon>
        <taxon>Thermovenabulum</taxon>
    </lineage>
</organism>
<dbReference type="AlphaFoldDB" id="A0A162M6Z7"/>
<proteinExistence type="predicted"/>
<keyword evidence="1" id="KW-0812">Transmembrane</keyword>
<evidence type="ECO:0000313" key="3">
    <source>
        <dbReference type="Proteomes" id="UP000075737"/>
    </source>
</evidence>
<keyword evidence="3" id="KW-1185">Reference proteome</keyword>
<dbReference type="EMBL" id="LOHZ01000043">
    <property type="protein sequence ID" value="KYO64352.1"/>
    <property type="molecule type" value="Genomic_DNA"/>
</dbReference>
<dbReference type="RefSeq" id="WP_157074754.1">
    <property type="nucleotide sequence ID" value="NZ_LOHZ01000043.1"/>
</dbReference>
<evidence type="ECO:0000256" key="1">
    <source>
        <dbReference type="SAM" id="Phobius"/>
    </source>
</evidence>
<protein>
    <submittedName>
        <fullName evidence="2">Uncharacterized protein</fullName>
    </submittedName>
</protein>
<dbReference type="STRING" id="520767.ATZ99_21120"/>
<gene>
    <name evidence="2" type="ORF">ATZ99_21120</name>
</gene>
<name>A0A162M6Z7_9FIRM</name>